<reference evidence="5 6" key="1">
    <citation type="submission" date="2019-06" db="EMBL/GenBank/DDBJ databases">
        <title>Enrichment of Autotrophic Halophilic Microorganisms from Red Sea Brine Pool Using Microbial Electrosynthesis System.</title>
        <authorList>
            <person name="Alqahtani M.F."/>
            <person name="Bajracharya S."/>
            <person name="Katuri K.P."/>
            <person name="Ali M."/>
            <person name="Saikaly P.E."/>
        </authorList>
    </citation>
    <scope>NUCLEOTIDE SEQUENCE [LARGE SCALE GENOMIC DNA]</scope>
    <source>
        <strain evidence="5">MES6</strain>
    </source>
</reference>
<evidence type="ECO:0000259" key="4">
    <source>
        <dbReference type="Pfam" id="PF01464"/>
    </source>
</evidence>
<dbReference type="Gene3D" id="1.10.530.10">
    <property type="match status" value="1"/>
</dbReference>
<feature type="chain" id="PRO_5028816014" evidence="3">
    <location>
        <begin position="22"/>
        <end position="197"/>
    </location>
</feature>
<organism evidence="5 6">
    <name type="scientific">Sediminimonas qiaohouensis</name>
    <dbReference type="NCBI Taxonomy" id="552061"/>
    <lineage>
        <taxon>Bacteria</taxon>
        <taxon>Pseudomonadati</taxon>
        <taxon>Pseudomonadota</taxon>
        <taxon>Alphaproteobacteria</taxon>
        <taxon>Rhodobacterales</taxon>
        <taxon>Roseobacteraceae</taxon>
        <taxon>Sediminimonas</taxon>
    </lineage>
</organism>
<dbReference type="InterPro" id="IPR023346">
    <property type="entry name" value="Lysozyme-like_dom_sf"/>
</dbReference>
<feature type="signal peptide" evidence="3">
    <location>
        <begin position="1"/>
        <end position="21"/>
    </location>
</feature>
<comment type="caution">
    <text evidence="5">The sequence shown here is derived from an EMBL/GenBank/DDBJ whole genome shotgun (WGS) entry which is preliminary data.</text>
</comment>
<dbReference type="AlphaFoldDB" id="A0A7C9L776"/>
<evidence type="ECO:0000313" key="5">
    <source>
        <dbReference type="EMBL" id="MTJ04353.1"/>
    </source>
</evidence>
<dbReference type="Proteomes" id="UP000483078">
    <property type="component" value="Unassembled WGS sequence"/>
</dbReference>
<proteinExistence type="inferred from homology"/>
<dbReference type="EMBL" id="VENJ01000006">
    <property type="protein sequence ID" value="MTJ04353.1"/>
    <property type="molecule type" value="Genomic_DNA"/>
</dbReference>
<dbReference type="CDD" id="cd00254">
    <property type="entry name" value="LT-like"/>
    <property type="match status" value="1"/>
</dbReference>
<name>A0A7C9L776_9RHOB</name>
<evidence type="ECO:0000313" key="6">
    <source>
        <dbReference type="Proteomes" id="UP000483078"/>
    </source>
</evidence>
<keyword evidence="3" id="KW-0732">Signal</keyword>
<gene>
    <name evidence="5" type="ORF">FH759_06630</name>
</gene>
<evidence type="ECO:0000256" key="3">
    <source>
        <dbReference type="SAM" id="SignalP"/>
    </source>
</evidence>
<feature type="domain" description="Transglycosylase SLT" evidence="4">
    <location>
        <begin position="82"/>
        <end position="179"/>
    </location>
</feature>
<protein>
    <submittedName>
        <fullName evidence="5">Lytic transglycosylase domain-containing protein</fullName>
    </submittedName>
</protein>
<accession>A0A7C9L776</accession>
<evidence type="ECO:0000256" key="2">
    <source>
        <dbReference type="ARBA" id="ARBA00009387"/>
    </source>
</evidence>
<evidence type="ECO:0000256" key="1">
    <source>
        <dbReference type="ARBA" id="ARBA00007734"/>
    </source>
</evidence>
<dbReference type="Pfam" id="PF01464">
    <property type="entry name" value="SLT"/>
    <property type="match status" value="1"/>
</dbReference>
<sequence length="197" mass="21385">MRIGVSVFAGLFVLASVSAGGADTASSSRMALFQGQTSVLDKRNATKKADKVRLAAPRVVTPTKWGSAKSYKGRYDGPYLDMARSAAMRHGVPADLFLRLVQQESGFNPRAVSHKGALGLAQLMPDTARRLGVDPEDPYQNLDGGARYLAQQYKRFASWRLALAAYNAGPEAVQRHNGVPPYNETRNYVRVIWGASG</sequence>
<dbReference type="RefSeq" id="WP_420542222.1">
    <property type="nucleotide sequence ID" value="NZ_VENJ01000006.1"/>
</dbReference>
<dbReference type="PANTHER" id="PTHR37423:SF2">
    <property type="entry name" value="MEMBRANE-BOUND LYTIC MUREIN TRANSGLYCOSYLASE C"/>
    <property type="match status" value="1"/>
</dbReference>
<dbReference type="SUPFAM" id="SSF53955">
    <property type="entry name" value="Lysozyme-like"/>
    <property type="match status" value="1"/>
</dbReference>
<comment type="similarity">
    <text evidence="2">Belongs to the virb1 family.</text>
</comment>
<dbReference type="InterPro" id="IPR008258">
    <property type="entry name" value="Transglycosylase_SLT_dom_1"/>
</dbReference>
<dbReference type="PANTHER" id="PTHR37423">
    <property type="entry name" value="SOLUBLE LYTIC MUREIN TRANSGLYCOSYLASE-RELATED"/>
    <property type="match status" value="1"/>
</dbReference>
<comment type="similarity">
    <text evidence="1">Belongs to the transglycosylase Slt family.</text>
</comment>